<accession>A0AA40IAX4</accession>
<proteinExistence type="predicted"/>
<evidence type="ECO:0000313" key="3">
    <source>
        <dbReference type="Proteomes" id="UP001177744"/>
    </source>
</evidence>
<dbReference type="Proteomes" id="UP001177744">
    <property type="component" value="Unassembled WGS sequence"/>
</dbReference>
<evidence type="ECO:0000313" key="2">
    <source>
        <dbReference type="EMBL" id="KAK1346309.1"/>
    </source>
</evidence>
<feature type="compositionally biased region" description="Low complexity" evidence="1">
    <location>
        <begin position="21"/>
        <end position="58"/>
    </location>
</feature>
<feature type="region of interest" description="Disordered" evidence="1">
    <location>
        <begin position="1"/>
        <end position="99"/>
    </location>
</feature>
<protein>
    <submittedName>
        <fullName evidence="2">Uncharacterized protein</fullName>
    </submittedName>
</protein>
<comment type="caution">
    <text evidence="2">The sequence shown here is derived from an EMBL/GenBank/DDBJ whole genome shotgun (WGS) entry which is preliminary data.</text>
</comment>
<dbReference type="AlphaFoldDB" id="A0AA40IAX4"/>
<keyword evidence="3" id="KW-1185">Reference proteome</keyword>
<sequence>MQAPEEDDDGRGGVEGGAGAPSGSEGAGAPSGPEGAGAPSGPEGSGAPSGSEGAVGPGDQNNPREESPAAEGAPEVEGASQYSAEAAVASTSHSDLGSPLSELYLFHGAPSRGRKGRLASEDPDLLQISTASLLDRLSIAVQIMQHFVPPFCVRHHSQNGS</sequence>
<organism evidence="2 3">
    <name type="scientific">Cnephaeus nilssonii</name>
    <name type="common">Northern bat</name>
    <name type="synonym">Eptesicus nilssonii</name>
    <dbReference type="NCBI Taxonomy" id="3371016"/>
    <lineage>
        <taxon>Eukaryota</taxon>
        <taxon>Metazoa</taxon>
        <taxon>Chordata</taxon>
        <taxon>Craniata</taxon>
        <taxon>Vertebrata</taxon>
        <taxon>Euteleostomi</taxon>
        <taxon>Mammalia</taxon>
        <taxon>Eutheria</taxon>
        <taxon>Laurasiatheria</taxon>
        <taxon>Chiroptera</taxon>
        <taxon>Yangochiroptera</taxon>
        <taxon>Vespertilionidae</taxon>
        <taxon>Cnephaeus</taxon>
    </lineage>
</organism>
<feature type="compositionally biased region" description="Low complexity" evidence="1">
    <location>
        <begin position="69"/>
        <end position="80"/>
    </location>
</feature>
<evidence type="ECO:0000256" key="1">
    <source>
        <dbReference type="SAM" id="MobiDB-lite"/>
    </source>
</evidence>
<gene>
    <name evidence="2" type="ORF">QTO34_000163</name>
</gene>
<dbReference type="EMBL" id="JAULJE010000001">
    <property type="protein sequence ID" value="KAK1346309.1"/>
    <property type="molecule type" value="Genomic_DNA"/>
</dbReference>
<name>A0AA40IAX4_CNENI</name>
<reference evidence="2" key="1">
    <citation type="submission" date="2023-06" db="EMBL/GenBank/DDBJ databases">
        <title>Reference genome for the Northern bat (Eptesicus nilssonii), a most northern bat species.</title>
        <authorList>
            <person name="Laine V.N."/>
            <person name="Pulliainen A.T."/>
            <person name="Lilley T.M."/>
        </authorList>
    </citation>
    <scope>NUCLEOTIDE SEQUENCE</scope>
    <source>
        <strain evidence="2">BLF_Eptnil</strain>
        <tissue evidence="2">Kidney</tissue>
    </source>
</reference>